<evidence type="ECO:0000256" key="9">
    <source>
        <dbReference type="ARBA" id="ARBA00022982"/>
    </source>
</evidence>
<keyword evidence="10 14" id="KW-1133">Transmembrane helix</keyword>
<evidence type="ECO:0000256" key="4">
    <source>
        <dbReference type="ARBA" id="ARBA00022617"/>
    </source>
</evidence>
<evidence type="ECO:0000313" key="18">
    <source>
        <dbReference type="EMBL" id="APQ44781.1"/>
    </source>
</evidence>
<reference evidence="17" key="1">
    <citation type="journal article" date="2011" name="Nucleic Acids Res.">
        <title>Systematically fragmented genes in a multipartite mitochondrial genome.</title>
        <authorList>
            <person name="Vlcek C."/>
            <person name="Marande W."/>
            <person name="Teijeiro S."/>
            <person name="Lukes J."/>
            <person name="Burger G."/>
        </authorList>
    </citation>
    <scope>NUCLEOTIDE SEQUENCE</scope>
    <source>
        <strain evidence="17">ATCC 50162</strain>
    </source>
</reference>
<accession>E5L3L3</accession>
<organism evidence="17">
    <name type="scientific">Diplonema papillatum</name>
    <dbReference type="NCBI Taxonomy" id="91374"/>
    <lineage>
        <taxon>Eukaryota</taxon>
        <taxon>Discoba</taxon>
        <taxon>Euglenozoa</taxon>
        <taxon>Diplonemea</taxon>
        <taxon>Diplonemidae</taxon>
        <taxon>Diplonema</taxon>
    </lineage>
</organism>
<evidence type="ECO:0000256" key="3">
    <source>
        <dbReference type="ARBA" id="ARBA00022448"/>
    </source>
</evidence>
<dbReference type="Pfam" id="PF00032">
    <property type="entry name" value="Cytochrom_B_C"/>
    <property type="match status" value="1"/>
</dbReference>
<keyword evidence="4 14" id="KW-0349">Heme</keyword>
<dbReference type="GO" id="GO:0006122">
    <property type="term" value="P:mitochondrial electron transport, ubiquinol to cytochrome c"/>
    <property type="evidence" value="ECO:0007669"/>
    <property type="project" value="TreeGrafter"/>
</dbReference>
<feature type="transmembrane region" description="Helical" evidence="14">
    <location>
        <begin position="139"/>
        <end position="158"/>
    </location>
</feature>
<dbReference type="GO" id="GO:0046872">
    <property type="term" value="F:metal ion binding"/>
    <property type="evidence" value="ECO:0007669"/>
    <property type="project" value="UniProtKB-UniRule"/>
</dbReference>
<keyword evidence="5 14" id="KW-0679">Respiratory chain</keyword>
<dbReference type="InterPro" id="IPR027387">
    <property type="entry name" value="Cytb/b6-like_sf"/>
</dbReference>
<dbReference type="PROSITE" id="PS51002">
    <property type="entry name" value="CYTB_NTER"/>
    <property type="match status" value="1"/>
</dbReference>
<keyword evidence="8" id="KW-0999">Mitochondrion inner membrane</keyword>
<feature type="domain" description="Cytochrome b/b6 N-terminal region profile" evidence="15">
    <location>
        <begin position="3"/>
        <end position="210"/>
    </location>
</feature>
<geneLocation type="mitochondrion" evidence="17"/>
<evidence type="ECO:0000259" key="15">
    <source>
        <dbReference type="PROSITE" id="PS51002"/>
    </source>
</evidence>
<comment type="cofactor">
    <cofactor evidence="14">
        <name>heme b</name>
        <dbReference type="ChEBI" id="CHEBI:60344"/>
    </cofactor>
    <text evidence="14">Binds 2 heme groups non-covalently.</text>
</comment>
<comment type="function">
    <text evidence="14">Component of the ubiquinol-cytochrome c reductase complex (complex III or cytochrome b-c1 complex) that is part of the mitochondrial respiratory chain. The b-c1 complex mediates electron transfer from ubiquinol to cytochrome c. Contributes to the generation of a proton gradient across the mitochondrial membrane that is then used for ATP synthesis.</text>
</comment>
<proteinExistence type="evidence at transcript level"/>
<keyword evidence="13 14" id="KW-0472">Membrane</keyword>
<evidence type="ECO:0000256" key="8">
    <source>
        <dbReference type="ARBA" id="ARBA00022792"/>
    </source>
</evidence>
<evidence type="ECO:0000256" key="7">
    <source>
        <dbReference type="ARBA" id="ARBA00022723"/>
    </source>
</evidence>
<dbReference type="EMBL" id="HQ288819">
    <property type="protein sequence ID" value="ADP88933.1"/>
    <property type="molecule type" value="mRNA"/>
</dbReference>
<feature type="transmembrane region" description="Helical" evidence="14">
    <location>
        <begin position="6"/>
        <end position="23"/>
    </location>
</feature>
<evidence type="ECO:0000256" key="2">
    <source>
        <dbReference type="ARBA" id="ARBA00013531"/>
    </source>
</evidence>
<evidence type="ECO:0000256" key="10">
    <source>
        <dbReference type="ARBA" id="ARBA00022989"/>
    </source>
</evidence>
<evidence type="ECO:0000256" key="6">
    <source>
        <dbReference type="ARBA" id="ARBA00022692"/>
    </source>
</evidence>
<keyword evidence="12 14" id="KW-0496">Mitochondrion</keyword>
<dbReference type="GO" id="GO:0005743">
    <property type="term" value="C:mitochondrial inner membrane"/>
    <property type="evidence" value="ECO:0007669"/>
    <property type="project" value="UniProtKB-SubCell"/>
</dbReference>
<feature type="transmembrane region" description="Helical" evidence="14">
    <location>
        <begin position="179"/>
        <end position="205"/>
    </location>
</feature>
<evidence type="ECO:0000256" key="13">
    <source>
        <dbReference type="ARBA" id="ARBA00023136"/>
    </source>
</evidence>
<dbReference type="InterPro" id="IPR048259">
    <property type="entry name" value="Cytochrome_b_N_euk/bac"/>
</dbReference>
<evidence type="ECO:0000256" key="5">
    <source>
        <dbReference type="ARBA" id="ARBA00022660"/>
    </source>
</evidence>
<feature type="transmembrane region" description="Helical" evidence="14">
    <location>
        <begin position="35"/>
        <end position="56"/>
    </location>
</feature>
<dbReference type="GO" id="GO:0008121">
    <property type="term" value="F:quinol-cytochrome-c reductase activity"/>
    <property type="evidence" value="ECO:0007669"/>
    <property type="project" value="TreeGrafter"/>
</dbReference>
<dbReference type="InterPro" id="IPR016174">
    <property type="entry name" value="Di-haem_cyt_TM"/>
</dbReference>
<dbReference type="SUPFAM" id="SSF81648">
    <property type="entry name" value="a domain/subunit of cytochrome bc1 complex (Ubiquinol-cytochrome c reductase)"/>
    <property type="match status" value="1"/>
</dbReference>
<reference evidence="18" key="2">
    <citation type="journal article" date="2016" name="Nucleic Acids Res.">
        <title>Novel modes of RNA editing in mitochondria.</title>
        <authorList>
            <person name="Moreira S."/>
            <person name="Valach M."/>
            <person name="Aoulad-Aissa M."/>
            <person name="Otto C."/>
            <person name="Burger G."/>
        </authorList>
    </citation>
    <scope>NUCLEOTIDE SEQUENCE</scope>
    <source>
        <strain evidence="18">ATCC 50162</strain>
    </source>
</reference>
<feature type="domain" description="Cytochrome b/b6 C-terminal region profile" evidence="16">
    <location>
        <begin position="211"/>
        <end position="364"/>
    </location>
</feature>
<keyword evidence="6 14" id="KW-0812">Transmembrane</keyword>
<evidence type="ECO:0000256" key="1">
    <source>
        <dbReference type="ARBA" id="ARBA00004448"/>
    </source>
</evidence>
<evidence type="ECO:0000256" key="12">
    <source>
        <dbReference type="ARBA" id="ARBA00023128"/>
    </source>
</evidence>
<dbReference type="AlphaFoldDB" id="E5L3L3"/>
<gene>
    <name evidence="17" type="primary">cob</name>
</gene>
<evidence type="ECO:0000256" key="14">
    <source>
        <dbReference type="RuleBase" id="RU362117"/>
    </source>
</evidence>
<dbReference type="Pfam" id="PF00033">
    <property type="entry name" value="Cytochrome_B"/>
    <property type="match status" value="1"/>
</dbReference>
<sequence length="364" mass="39710">MLGAAWLLDIVLVAQGTLAMYSAPAALTASYNVGAMAAVMYAMQVLSGIMVAMSYVASDAAFHALDHMLRESTYGWLVRMVHSNGASAVFCALYSHVLRSWCYGVTAYVLPAVWLLGIVLWVLMMGVAFLGYVLPWGLMSYWALTVITNLMTVIPLVGQDVLTYSWGGYYISGLTIQRMFCVHYLLPFVVAAVLTGHLLALHVMGSGGPSVVPASTVDGESFVVYYYKDLYVVGCLAGCISVLLMCYPDTLHHPDNHCYVDRYVTPKHIVPEWYFLPFYSMLRACSIKVVGVLLLGVAVLLYTLLLVVATEHHHSRCVHTLAEAGAHSSMLLILGVLGQCSPVYPYVDVSGWVTAVAVSTHILF</sequence>
<dbReference type="PANTHER" id="PTHR19271:SF16">
    <property type="entry name" value="CYTOCHROME B"/>
    <property type="match status" value="1"/>
</dbReference>
<feature type="transmembrane region" description="Helical" evidence="14">
    <location>
        <begin position="107"/>
        <end position="133"/>
    </location>
</feature>
<dbReference type="SUPFAM" id="SSF81342">
    <property type="entry name" value="Transmembrane di-heme cytochromes"/>
    <property type="match status" value="1"/>
</dbReference>
<comment type="similarity">
    <text evidence="14">Belongs to the cytochrome b family.</text>
</comment>
<dbReference type="InterPro" id="IPR036150">
    <property type="entry name" value="Cyt_b/b6_C_sf"/>
</dbReference>
<keyword evidence="17" id="KW-0560">Oxidoreductase</keyword>
<protein>
    <recommendedName>
        <fullName evidence="2 14">Cytochrome b</fullName>
    </recommendedName>
</protein>
<evidence type="ECO:0000256" key="11">
    <source>
        <dbReference type="ARBA" id="ARBA00023004"/>
    </source>
</evidence>
<dbReference type="GO" id="GO:0016491">
    <property type="term" value="F:oxidoreductase activity"/>
    <property type="evidence" value="ECO:0007669"/>
    <property type="project" value="UniProtKB-UniRule"/>
</dbReference>
<dbReference type="PANTHER" id="PTHR19271">
    <property type="entry name" value="CYTOCHROME B"/>
    <property type="match status" value="1"/>
</dbReference>
<evidence type="ECO:0000259" key="16">
    <source>
        <dbReference type="PROSITE" id="PS51003"/>
    </source>
</evidence>
<keyword evidence="9 14" id="KW-0249">Electron transport</keyword>
<feature type="transmembrane region" description="Helical" evidence="14">
    <location>
        <begin position="225"/>
        <end position="247"/>
    </location>
</feature>
<comment type="subcellular location">
    <subcellularLocation>
        <location evidence="1">Mitochondrion inner membrane</location>
        <topology evidence="1">Multi-pass membrane protein</topology>
    </subcellularLocation>
</comment>
<dbReference type="PROSITE" id="PS51003">
    <property type="entry name" value="CYTB_CTER"/>
    <property type="match status" value="1"/>
</dbReference>
<feature type="transmembrane region" description="Helical" evidence="14">
    <location>
        <begin position="289"/>
        <end position="309"/>
    </location>
</feature>
<dbReference type="Gene3D" id="1.20.810.10">
    <property type="entry name" value="Cytochrome Bc1 Complex, Chain C"/>
    <property type="match status" value="1"/>
</dbReference>
<evidence type="ECO:0000313" key="17">
    <source>
        <dbReference type="EMBL" id="ADP88933.1"/>
    </source>
</evidence>
<dbReference type="InterPro" id="IPR005798">
    <property type="entry name" value="Cyt_b/b6_C"/>
</dbReference>
<dbReference type="InterPro" id="IPR005797">
    <property type="entry name" value="Cyt_b/b6_N"/>
</dbReference>
<keyword evidence="3 14" id="KW-0813">Transport</keyword>
<keyword evidence="11 14" id="KW-0408">Iron</keyword>
<dbReference type="EMBL" id="KU341362">
    <property type="protein sequence ID" value="APQ44781.1"/>
    <property type="molecule type" value="Transcribed_RNA"/>
</dbReference>
<dbReference type="CDD" id="cd00284">
    <property type="entry name" value="Cytochrome_b_N"/>
    <property type="match status" value="1"/>
</dbReference>
<feature type="transmembrane region" description="Helical" evidence="14">
    <location>
        <begin position="76"/>
        <end position="95"/>
    </location>
</feature>
<name>E5L3L3_9EUGL</name>
<keyword evidence="7 14" id="KW-0479">Metal-binding</keyword>